<dbReference type="WBParaSite" id="JU765_v2.g10349.t1">
    <property type="protein sequence ID" value="JU765_v2.g10349.t1"/>
    <property type="gene ID" value="JU765_v2.g10349"/>
</dbReference>
<protein>
    <submittedName>
        <fullName evidence="2">BTB domain-containing protein</fullName>
    </submittedName>
</protein>
<dbReference type="Proteomes" id="UP000887576">
    <property type="component" value="Unplaced"/>
</dbReference>
<evidence type="ECO:0000313" key="1">
    <source>
        <dbReference type="Proteomes" id="UP000887576"/>
    </source>
</evidence>
<reference evidence="2" key="1">
    <citation type="submission" date="2022-11" db="UniProtKB">
        <authorList>
            <consortium name="WormBaseParasite"/>
        </authorList>
    </citation>
    <scope>IDENTIFICATION</scope>
</reference>
<accession>A0AC34PVR7</accession>
<evidence type="ECO:0000313" key="2">
    <source>
        <dbReference type="WBParaSite" id="JU765_v2.g10349.t1"/>
    </source>
</evidence>
<name>A0AC34PVR7_9BILA</name>
<organism evidence="1 2">
    <name type="scientific">Panagrolaimus sp. JU765</name>
    <dbReference type="NCBI Taxonomy" id="591449"/>
    <lineage>
        <taxon>Eukaryota</taxon>
        <taxon>Metazoa</taxon>
        <taxon>Ecdysozoa</taxon>
        <taxon>Nematoda</taxon>
        <taxon>Chromadorea</taxon>
        <taxon>Rhabditida</taxon>
        <taxon>Tylenchina</taxon>
        <taxon>Panagrolaimomorpha</taxon>
        <taxon>Panagrolaimoidea</taxon>
        <taxon>Panagrolaimidae</taxon>
        <taxon>Panagrolaimus</taxon>
    </lineage>
</organism>
<proteinExistence type="predicted"/>
<sequence length="236" mass="27175">MADIVFLVNGEKILAHKFILYFRSPVFKTMFDGPMAPRSVKGEKPVIKIDDERISAENFKLFLEFLYSDKVKITGDNVFELLNMGKMYDIESLVKLCEQFLTKNLNDGNVVTIANSASIFDDSKIFRKAINFIKRSNVLERSEKFCLMNETVLLEVLKTGTENSGNDPDNYNWGSFPSCSEIKLFQMLLKWGQNQCKIQEMEENSENMRNILESFLPLIRFPTMSVDELITIVGKF</sequence>